<gene>
    <name evidence="1" type="ORF">NE686_00670</name>
</gene>
<dbReference type="InterPro" id="IPR029058">
    <property type="entry name" value="AB_hydrolase_fold"/>
</dbReference>
<keyword evidence="2" id="KW-1185">Reference proteome</keyword>
<evidence type="ECO:0008006" key="3">
    <source>
        <dbReference type="Google" id="ProtNLM"/>
    </source>
</evidence>
<accession>A0ABT1S538</accession>
<dbReference type="EMBL" id="JANGAC010000001">
    <property type="protein sequence ID" value="MCQ4921582.1"/>
    <property type="molecule type" value="Genomic_DNA"/>
</dbReference>
<proteinExistence type="predicted"/>
<protein>
    <recommendedName>
        <fullName evidence="3">Prolyl oligopeptidase family protein</fullName>
    </recommendedName>
</protein>
<dbReference type="Gene3D" id="3.40.50.1820">
    <property type="entry name" value="alpha/beta hydrolase"/>
    <property type="match status" value="1"/>
</dbReference>
<sequence length="93" mass="11059">MNVLPLSELYKDEIEMYDPMTHEEKIKDRAISIFHGVEDTSIPIKIQRKFVDRIRPIYTNNQEKLQIIEFSNVNHRVTTSMLENLITWLKANL</sequence>
<name>A0ABT1S538_9FIRM</name>
<evidence type="ECO:0000313" key="2">
    <source>
        <dbReference type="Proteomes" id="UP001524478"/>
    </source>
</evidence>
<comment type="caution">
    <text evidence="1">The sequence shown here is derived from an EMBL/GenBank/DDBJ whole genome shotgun (WGS) entry which is preliminary data.</text>
</comment>
<reference evidence="1 2" key="1">
    <citation type="submission" date="2022-06" db="EMBL/GenBank/DDBJ databases">
        <title>Isolation of gut microbiota from human fecal samples.</title>
        <authorList>
            <person name="Pamer E.G."/>
            <person name="Barat B."/>
            <person name="Waligurski E."/>
            <person name="Medina S."/>
            <person name="Paddock L."/>
            <person name="Mostad J."/>
        </authorList>
    </citation>
    <scope>NUCLEOTIDE SEQUENCE [LARGE SCALE GENOMIC DNA]</scope>
    <source>
        <strain evidence="1 2">DFI.7.95</strain>
    </source>
</reference>
<dbReference type="SUPFAM" id="SSF53474">
    <property type="entry name" value="alpha/beta-Hydrolases"/>
    <property type="match status" value="1"/>
</dbReference>
<dbReference type="Proteomes" id="UP001524478">
    <property type="component" value="Unassembled WGS sequence"/>
</dbReference>
<dbReference type="RefSeq" id="WP_256310102.1">
    <property type="nucleotide sequence ID" value="NZ_JANGAC010000001.1"/>
</dbReference>
<evidence type="ECO:0000313" key="1">
    <source>
        <dbReference type="EMBL" id="MCQ4921582.1"/>
    </source>
</evidence>
<organism evidence="1 2">
    <name type="scientific">Tissierella carlieri</name>
    <dbReference type="NCBI Taxonomy" id="689904"/>
    <lineage>
        <taxon>Bacteria</taxon>
        <taxon>Bacillati</taxon>
        <taxon>Bacillota</taxon>
        <taxon>Tissierellia</taxon>
        <taxon>Tissierellales</taxon>
        <taxon>Tissierellaceae</taxon>
        <taxon>Tissierella</taxon>
    </lineage>
</organism>